<evidence type="ECO:0000256" key="3">
    <source>
        <dbReference type="ARBA" id="ARBA00022840"/>
    </source>
</evidence>
<dbReference type="InterPro" id="IPR003439">
    <property type="entry name" value="ABC_transporter-like_ATP-bd"/>
</dbReference>
<dbReference type="PROSITE" id="PS50893">
    <property type="entry name" value="ABC_TRANSPORTER_2"/>
    <property type="match status" value="1"/>
</dbReference>
<organism evidence="5 6">
    <name type="scientific">Seohaeicola zhoushanensis</name>
    <dbReference type="NCBI Taxonomy" id="1569283"/>
    <lineage>
        <taxon>Bacteria</taxon>
        <taxon>Pseudomonadati</taxon>
        <taxon>Pseudomonadota</taxon>
        <taxon>Alphaproteobacteria</taxon>
        <taxon>Rhodobacterales</taxon>
        <taxon>Roseobacteraceae</taxon>
        <taxon>Seohaeicola</taxon>
    </lineage>
</organism>
<name>A0A8J3H353_9RHOB</name>
<dbReference type="Pfam" id="PF00005">
    <property type="entry name" value="ABC_tran"/>
    <property type="match status" value="1"/>
</dbReference>
<dbReference type="GO" id="GO:0005886">
    <property type="term" value="C:plasma membrane"/>
    <property type="evidence" value="ECO:0007669"/>
    <property type="project" value="TreeGrafter"/>
</dbReference>
<evidence type="ECO:0000313" key="6">
    <source>
        <dbReference type="Proteomes" id="UP000626220"/>
    </source>
</evidence>
<dbReference type="AlphaFoldDB" id="A0A8J3H353"/>
<proteinExistence type="predicted"/>
<dbReference type="Gene3D" id="3.40.50.300">
    <property type="entry name" value="P-loop containing nucleotide triphosphate hydrolases"/>
    <property type="match status" value="1"/>
</dbReference>
<dbReference type="InterPro" id="IPR051120">
    <property type="entry name" value="ABC_AA/LPS_Transport"/>
</dbReference>
<dbReference type="PANTHER" id="PTHR45772">
    <property type="entry name" value="CONSERVED COMPONENT OF ABC TRANSPORTER FOR NATURAL AMINO ACIDS-RELATED"/>
    <property type="match status" value="1"/>
</dbReference>
<evidence type="ECO:0000259" key="4">
    <source>
        <dbReference type="PROSITE" id="PS50893"/>
    </source>
</evidence>
<keyword evidence="6" id="KW-1185">Reference proteome</keyword>
<reference evidence="5" key="2">
    <citation type="submission" date="2020-09" db="EMBL/GenBank/DDBJ databases">
        <authorList>
            <person name="Sun Q."/>
            <person name="Kim S."/>
        </authorList>
    </citation>
    <scope>NUCLEOTIDE SEQUENCE</scope>
    <source>
        <strain evidence="5">KCTC 42650</strain>
    </source>
</reference>
<sequence length="249" mass="26827">MTALLEVRNLTKSFGGLKVTNHVDLTLEPGARMALIGPNGAGKTTLVNLITGALAASGGSVRLMGEDVSALPEPVRAARGLIRTFQVTRLFGSMTVAENLRIGAIHRQRRSYAILRRTAVEQALDEAVARVLAQLRLTDRADTPVARLAYGEQRLVELGIALVMEPRVLLLDEPAAGVPQSESHIIMDAIDDLPEDLGVVFIEHDMDLVFRFATEIVVLVSGAVICTGTPSEIAANEEVRRVYFGEAAH</sequence>
<protein>
    <submittedName>
        <fullName evidence="5">ABC transporter ATP-binding protein</fullName>
    </submittedName>
</protein>
<dbReference type="Pfam" id="PF12399">
    <property type="entry name" value="BCA_ABC_TP_C"/>
    <property type="match status" value="1"/>
</dbReference>
<dbReference type="GO" id="GO:0005524">
    <property type="term" value="F:ATP binding"/>
    <property type="evidence" value="ECO:0007669"/>
    <property type="project" value="UniProtKB-KW"/>
</dbReference>
<dbReference type="RefSeq" id="WP_189682772.1">
    <property type="nucleotide sequence ID" value="NZ_BNCJ01000031.1"/>
</dbReference>
<accession>A0A8J3H353</accession>
<comment type="caution">
    <text evidence="5">The sequence shown here is derived from an EMBL/GenBank/DDBJ whole genome shotgun (WGS) entry which is preliminary data.</text>
</comment>
<evidence type="ECO:0000256" key="1">
    <source>
        <dbReference type="ARBA" id="ARBA00022448"/>
    </source>
</evidence>
<dbReference type="InterPro" id="IPR032823">
    <property type="entry name" value="BCA_ABC_TP_C"/>
</dbReference>
<feature type="domain" description="ABC transporter" evidence="4">
    <location>
        <begin position="5"/>
        <end position="246"/>
    </location>
</feature>
<dbReference type="PANTHER" id="PTHR45772:SF9">
    <property type="entry name" value="CONSERVED COMPONENT OF ABC TRANSPORTER FOR NATURAL AMINO ACIDS"/>
    <property type="match status" value="1"/>
</dbReference>
<evidence type="ECO:0000313" key="5">
    <source>
        <dbReference type="EMBL" id="GHF72281.1"/>
    </source>
</evidence>
<keyword evidence="2" id="KW-0547">Nucleotide-binding</keyword>
<evidence type="ECO:0000256" key="2">
    <source>
        <dbReference type="ARBA" id="ARBA00022741"/>
    </source>
</evidence>
<dbReference type="InterPro" id="IPR017871">
    <property type="entry name" value="ABC_transporter-like_CS"/>
</dbReference>
<dbReference type="EMBL" id="BNCJ01000031">
    <property type="protein sequence ID" value="GHF72281.1"/>
    <property type="molecule type" value="Genomic_DNA"/>
</dbReference>
<dbReference type="GO" id="GO:0016887">
    <property type="term" value="F:ATP hydrolysis activity"/>
    <property type="evidence" value="ECO:0007669"/>
    <property type="project" value="InterPro"/>
</dbReference>
<dbReference type="InterPro" id="IPR027417">
    <property type="entry name" value="P-loop_NTPase"/>
</dbReference>
<dbReference type="SMART" id="SM00382">
    <property type="entry name" value="AAA"/>
    <property type="match status" value="1"/>
</dbReference>
<dbReference type="Proteomes" id="UP000626220">
    <property type="component" value="Unassembled WGS sequence"/>
</dbReference>
<reference evidence="5" key="1">
    <citation type="journal article" date="2014" name="Int. J. Syst. Evol. Microbiol.">
        <title>Complete genome sequence of Corynebacterium casei LMG S-19264T (=DSM 44701T), isolated from a smear-ripened cheese.</title>
        <authorList>
            <consortium name="US DOE Joint Genome Institute (JGI-PGF)"/>
            <person name="Walter F."/>
            <person name="Albersmeier A."/>
            <person name="Kalinowski J."/>
            <person name="Ruckert C."/>
        </authorList>
    </citation>
    <scope>NUCLEOTIDE SEQUENCE</scope>
    <source>
        <strain evidence="5">KCTC 42650</strain>
    </source>
</reference>
<dbReference type="CDD" id="cd03219">
    <property type="entry name" value="ABC_Mj1267_LivG_branched"/>
    <property type="match status" value="1"/>
</dbReference>
<dbReference type="SUPFAM" id="SSF52540">
    <property type="entry name" value="P-loop containing nucleoside triphosphate hydrolases"/>
    <property type="match status" value="1"/>
</dbReference>
<dbReference type="PROSITE" id="PS00211">
    <property type="entry name" value="ABC_TRANSPORTER_1"/>
    <property type="match status" value="1"/>
</dbReference>
<dbReference type="InterPro" id="IPR003593">
    <property type="entry name" value="AAA+_ATPase"/>
</dbReference>
<keyword evidence="1" id="KW-0813">Transport</keyword>
<gene>
    <name evidence="5" type="primary">livG</name>
    <name evidence="5" type="ORF">GCM10017056_49070</name>
</gene>
<keyword evidence="3 5" id="KW-0067">ATP-binding</keyword>